<organism evidence="2">
    <name type="scientific">marine metagenome</name>
    <dbReference type="NCBI Taxonomy" id="408172"/>
    <lineage>
        <taxon>unclassified sequences</taxon>
        <taxon>metagenomes</taxon>
        <taxon>ecological metagenomes</taxon>
    </lineage>
</organism>
<dbReference type="PANTHER" id="PTHR43245">
    <property type="entry name" value="BIFUNCTIONAL POLYMYXIN RESISTANCE PROTEIN ARNA"/>
    <property type="match status" value="1"/>
</dbReference>
<feature type="non-terminal residue" evidence="2">
    <location>
        <position position="1"/>
    </location>
</feature>
<dbReference type="NCBIfam" id="TIGR02622">
    <property type="entry name" value="CDP_4_6_dhtase"/>
    <property type="match status" value="1"/>
</dbReference>
<dbReference type="InterPro" id="IPR036291">
    <property type="entry name" value="NAD(P)-bd_dom_sf"/>
</dbReference>
<dbReference type="Gene3D" id="3.40.50.720">
    <property type="entry name" value="NAD(P)-binding Rossmann-like Domain"/>
    <property type="match status" value="1"/>
</dbReference>
<dbReference type="PANTHER" id="PTHR43245:SF10">
    <property type="entry name" value="SUGAR DEHYDRATASE_EPIMERASE YFNG-RELATED"/>
    <property type="match status" value="1"/>
</dbReference>
<evidence type="ECO:0000313" key="2">
    <source>
        <dbReference type="EMBL" id="SVA77594.1"/>
    </source>
</evidence>
<evidence type="ECO:0000259" key="1">
    <source>
        <dbReference type="Pfam" id="PF16363"/>
    </source>
</evidence>
<dbReference type="SUPFAM" id="SSF51735">
    <property type="entry name" value="NAD(P)-binding Rossmann-fold domains"/>
    <property type="match status" value="1"/>
</dbReference>
<dbReference type="Gene3D" id="3.90.25.10">
    <property type="entry name" value="UDP-galactose 4-epimerase, domain 1"/>
    <property type="match status" value="1"/>
</dbReference>
<feature type="domain" description="NAD(P)-binding" evidence="1">
    <location>
        <begin position="2"/>
        <end position="318"/>
    </location>
</feature>
<reference evidence="2" key="1">
    <citation type="submission" date="2018-05" db="EMBL/GenBank/DDBJ databases">
        <authorList>
            <person name="Lanie J.A."/>
            <person name="Ng W.-L."/>
            <person name="Kazmierczak K.M."/>
            <person name="Andrzejewski T.M."/>
            <person name="Davidsen T.M."/>
            <person name="Wayne K.J."/>
            <person name="Tettelin H."/>
            <person name="Glass J.I."/>
            <person name="Rusch D."/>
            <person name="Podicherti R."/>
            <person name="Tsui H.-C.T."/>
            <person name="Winkler M.E."/>
        </authorList>
    </citation>
    <scope>NUCLEOTIDE SEQUENCE</scope>
</reference>
<dbReference type="InterPro" id="IPR013445">
    <property type="entry name" value="CDP_4_6_deHydtase"/>
</dbReference>
<name>A0A381YKN3_9ZZZZ</name>
<dbReference type="InterPro" id="IPR016040">
    <property type="entry name" value="NAD(P)-bd_dom"/>
</dbReference>
<dbReference type="InterPro" id="IPR050177">
    <property type="entry name" value="Lipid_A_modif_metabolic_enz"/>
</dbReference>
<accession>A0A381YKN3</accession>
<proteinExistence type="predicted"/>
<dbReference type="AlphaFoldDB" id="A0A381YKN3"/>
<protein>
    <recommendedName>
        <fullName evidence="1">NAD(P)-binding domain-containing protein</fullName>
    </recommendedName>
</protein>
<dbReference type="EMBL" id="UINC01018466">
    <property type="protein sequence ID" value="SVA77594.1"/>
    <property type="molecule type" value="Genomic_DNA"/>
</dbReference>
<sequence>VLVTGHTGFKGAWLSLWLTEMGARVHGYSLDPVDGPTVFDATGVADLLDSDTRSDLRDRSTVGETVDAVRPEIVFHLAAQPLVSAGYQLPSETWATNVMGSVHILEAVRHQPSVSVVVVITTDKVYEDLGTGVSHLESDRLGGHDPYSSSKAAAELVAASYRQSFWASGDGADVCLGTARAGNVIGGGDWGVDRLVPDCLRAFEAGEPAMIRSPDSVRPWQHVLEPLSGYLILAEYLARDGGNEYTSAWNFGPDQTSEVTVNEMAEMVARAWGDGAEVLHDAGSGRIHETKTLRLNSDKAGEVLGWSPRWNLAEAVSRTVDWHLGFADGTDPRMLCLKHIAEYSGSC</sequence>
<gene>
    <name evidence="2" type="ORF">METZ01_LOCUS130448</name>
</gene>
<dbReference type="Pfam" id="PF16363">
    <property type="entry name" value="GDP_Man_Dehyd"/>
    <property type="match status" value="1"/>
</dbReference>